<evidence type="ECO:0000313" key="4">
    <source>
        <dbReference type="Proteomes" id="UP000596977"/>
    </source>
</evidence>
<dbReference type="OrthoDB" id="274366at2"/>
<feature type="coiled-coil region" evidence="1">
    <location>
        <begin position="9"/>
        <end position="43"/>
    </location>
</feature>
<evidence type="ECO:0000313" key="3">
    <source>
        <dbReference type="EMBL" id="GGA39914.1"/>
    </source>
</evidence>
<evidence type="ECO:0000256" key="1">
    <source>
        <dbReference type="SAM" id="Coils"/>
    </source>
</evidence>
<proteinExistence type="predicted"/>
<feature type="coiled-coil region" evidence="1">
    <location>
        <begin position="68"/>
        <end position="106"/>
    </location>
</feature>
<dbReference type="AlphaFoldDB" id="A0A916R9M1"/>
<comment type="caution">
    <text evidence="3">The sequence shown here is derived from an EMBL/GenBank/DDBJ whole genome shotgun (WGS) entry which is preliminary data.</text>
</comment>
<keyword evidence="4" id="KW-1185">Reference proteome</keyword>
<evidence type="ECO:0000256" key="2">
    <source>
        <dbReference type="SAM" id="MobiDB-lite"/>
    </source>
</evidence>
<protein>
    <recommendedName>
        <fullName evidence="5">Chromosome partition protein Smc</fullName>
    </recommendedName>
</protein>
<feature type="region of interest" description="Disordered" evidence="2">
    <location>
        <begin position="429"/>
        <end position="503"/>
    </location>
</feature>
<feature type="compositionally biased region" description="Gly residues" evidence="2">
    <location>
        <begin position="479"/>
        <end position="503"/>
    </location>
</feature>
<feature type="coiled-coil region" evidence="1">
    <location>
        <begin position="138"/>
        <end position="165"/>
    </location>
</feature>
<accession>A0A916R9M1</accession>
<dbReference type="Proteomes" id="UP000596977">
    <property type="component" value="Unassembled WGS sequence"/>
</dbReference>
<organism evidence="3 4">
    <name type="scientific">Pelagibacterium lentulum</name>
    <dbReference type="NCBI Taxonomy" id="2029865"/>
    <lineage>
        <taxon>Bacteria</taxon>
        <taxon>Pseudomonadati</taxon>
        <taxon>Pseudomonadota</taxon>
        <taxon>Alphaproteobacteria</taxon>
        <taxon>Hyphomicrobiales</taxon>
        <taxon>Devosiaceae</taxon>
        <taxon>Pelagibacterium</taxon>
    </lineage>
</organism>
<name>A0A916R9M1_9HYPH</name>
<gene>
    <name evidence="3" type="ORF">GCM10011499_06710</name>
</gene>
<sequence length="503" mass="55508">MTFSGPQGLRALEDALKDVRREEDQITKRIARATERAVRLREAEAQSLRELSTLRLLPENQGDIRGRLSAAEAQAREMLKQHAAAMNAIEADLAEHEASLSRLVAERGKVLDRIGSHQANIDALAQTVRASLATDAAYADAEKEIQALSATLAEAEKKTKQAEADRVEKGRPYKADPLFMYLWDSGYGTPEYKGRNFTRVFDAMVARHIRFHDARPNFAMLNLIPERLAEHVEHLRDDLESAQDALEAIEVNALDKAGGKPAREALEALAIELDEIDARIVETEDRREALTQEQKQIAHGGDPTYEMAVSQLAKALGSVEIGQLVADARATATPEDDAIVERIDETRRRIRTEDAEIEDQRNRLRVLETRRRELEDMEFEFKKSRFDDPRSRFGEDKLVGDMLDEFLKGAISASAYWGHWRNSQGWAGTSGPIIAQPRDKAKRSGGFAVPPGGFSPRPRSGGSWSKPSGGGFSRPRSGGFSGGGFKTGGGFKGGGGFRTGGKF</sequence>
<reference evidence="3 4" key="1">
    <citation type="journal article" date="2014" name="Int. J. Syst. Evol. Microbiol.">
        <title>Complete genome sequence of Corynebacterium casei LMG S-19264T (=DSM 44701T), isolated from a smear-ripened cheese.</title>
        <authorList>
            <consortium name="US DOE Joint Genome Institute (JGI-PGF)"/>
            <person name="Walter F."/>
            <person name="Albersmeier A."/>
            <person name="Kalinowski J."/>
            <person name="Ruckert C."/>
        </authorList>
    </citation>
    <scope>NUCLEOTIDE SEQUENCE [LARGE SCALE GENOMIC DNA]</scope>
    <source>
        <strain evidence="3 4">CGMCC 1.15896</strain>
    </source>
</reference>
<feature type="coiled-coil region" evidence="1">
    <location>
        <begin position="232"/>
        <end position="293"/>
    </location>
</feature>
<keyword evidence="1" id="KW-0175">Coiled coil</keyword>
<dbReference type="EMBL" id="BMKB01000001">
    <property type="protein sequence ID" value="GGA39914.1"/>
    <property type="molecule type" value="Genomic_DNA"/>
</dbReference>
<feature type="compositionally biased region" description="Low complexity" evidence="2">
    <location>
        <begin position="450"/>
        <end position="478"/>
    </location>
</feature>
<feature type="coiled-coil region" evidence="1">
    <location>
        <begin position="343"/>
        <end position="377"/>
    </location>
</feature>
<dbReference type="RefSeq" id="WP_127073306.1">
    <property type="nucleotide sequence ID" value="NZ_BMKB01000001.1"/>
</dbReference>
<evidence type="ECO:0008006" key="5">
    <source>
        <dbReference type="Google" id="ProtNLM"/>
    </source>
</evidence>